<evidence type="ECO:0000259" key="25">
    <source>
        <dbReference type="Pfam" id="PF00905"/>
    </source>
</evidence>
<evidence type="ECO:0000256" key="3">
    <source>
        <dbReference type="ARBA" id="ARBA00012448"/>
    </source>
</evidence>
<dbReference type="GO" id="GO:0008360">
    <property type="term" value="P:regulation of cell shape"/>
    <property type="evidence" value="ECO:0007669"/>
    <property type="project" value="UniProtKB-KW"/>
</dbReference>
<dbReference type="InterPro" id="IPR036950">
    <property type="entry name" value="PBP_transglycosylase"/>
</dbReference>
<dbReference type="EC" id="3.4.16.4" evidence="3"/>
<feature type="domain" description="Glycosyl transferase family 51" evidence="26">
    <location>
        <begin position="108"/>
        <end position="263"/>
    </location>
</feature>
<dbReference type="EC" id="2.4.99.28" evidence="21"/>
<feature type="region of interest" description="Disordered" evidence="23">
    <location>
        <begin position="1"/>
        <end position="38"/>
    </location>
</feature>
<dbReference type="GO" id="GO:0008658">
    <property type="term" value="F:penicillin binding"/>
    <property type="evidence" value="ECO:0007669"/>
    <property type="project" value="InterPro"/>
</dbReference>
<comment type="catalytic activity">
    <reaction evidence="22">
        <text>[GlcNAc-(1-&gt;4)-Mur2Ac(oyl-L-Ala-gamma-D-Glu-L-Lys-D-Ala-D-Ala)](n)-di-trans,octa-cis-undecaprenyl diphosphate + beta-D-GlcNAc-(1-&gt;4)-Mur2Ac(oyl-L-Ala-gamma-D-Glu-L-Lys-D-Ala-D-Ala)-di-trans,octa-cis-undecaprenyl diphosphate = [GlcNAc-(1-&gt;4)-Mur2Ac(oyl-L-Ala-gamma-D-Glu-L-Lys-D-Ala-D-Ala)](n+1)-di-trans,octa-cis-undecaprenyl diphosphate + di-trans,octa-cis-undecaprenyl diphosphate + H(+)</text>
        <dbReference type="Rhea" id="RHEA:23708"/>
        <dbReference type="Rhea" id="RHEA-COMP:9602"/>
        <dbReference type="Rhea" id="RHEA-COMP:9603"/>
        <dbReference type="ChEBI" id="CHEBI:15378"/>
        <dbReference type="ChEBI" id="CHEBI:58405"/>
        <dbReference type="ChEBI" id="CHEBI:60033"/>
        <dbReference type="ChEBI" id="CHEBI:78435"/>
        <dbReference type="EC" id="2.4.99.28"/>
    </reaction>
</comment>
<dbReference type="SUPFAM" id="SSF56601">
    <property type="entry name" value="beta-lactamase/transpeptidase-like"/>
    <property type="match status" value="1"/>
</dbReference>
<feature type="region of interest" description="Disordered" evidence="23">
    <location>
        <begin position="829"/>
        <end position="886"/>
    </location>
</feature>
<dbReference type="PANTHER" id="PTHR32282:SF11">
    <property type="entry name" value="PENICILLIN-BINDING PROTEIN 1B"/>
    <property type="match status" value="1"/>
</dbReference>
<keyword evidence="12" id="KW-0133">Cell shape</keyword>
<evidence type="ECO:0000256" key="7">
    <source>
        <dbReference type="ARBA" id="ARBA00022670"/>
    </source>
</evidence>
<evidence type="ECO:0000256" key="4">
    <source>
        <dbReference type="ARBA" id="ARBA00018638"/>
    </source>
</evidence>
<evidence type="ECO:0000256" key="2">
    <source>
        <dbReference type="ARBA" id="ARBA00004401"/>
    </source>
</evidence>
<keyword evidence="11" id="KW-0378">Hydrolase</keyword>
<sequence length="886" mass="97749">MSDQNNNNSLYENSEYPSRQRRTADQHPRRRPRKKRGSTGNTILKVLGTLFLVGLCTGAVLCCFGAYYVQTVILPEVEVSMDDFQLGENSVMYYQDKETGRYVEMTTLLSSTSSVWVDLEEMPKYLPQAAVAIEDQRFYTHPGVDWKRTAKAVLDMFLGNDISGGSTITQQLIKNMTDYNETTVKRKVTEIFRAIRFTQNNSKDDTLEMYLNIIPLGAGCEGVGSASLKYFGKPVSELTLAECASLVGITNNPSKYGPYSFAKSKTSTGEVWDARQWNKYRQEVILGEMLKQGMISQEEHDEAVAQELVFVRAEGEEAETEIYNWYEETVISDVRADLKEKYGFSDSRLDQIMARGGLRIYTCMDPEIQAIAEAVYEDRANLNYTSKSGQQMQSSITIIDNETGDVAAIVGRFGEKTENRGMNYANAAKRQPGSSIKPLTVYAPALEKGLLSPISVLDDYPYDTRTGSAWPLNSGGNRYRGLTTLKDGLMRSANTIAVRVVADYVTPQESFSFGKDKFKLDLVDAVQSGDQIMSDIDISPMAMGGLTAGVSSRTMAQAYATFPSAGVYTYSRTYTRVTQLVDGEEVVLLENEPEKEQVLKESTAYYMNTMLQRVISGSGVSGDGHTGYEAALSGMRAAGKTGTTSDNFDRWFVGYTPYYTAAVWTGYEQNEKMKTGSANPAAVLWKKVMSQVHEGLENKKFPEVSGLKQVTYCLDSGLLAGEYCALDPRGSRVATDYIFPEDYPDGRTCTVHTAESVVKVCVDSPILNEDGTETGLYHIAGPYCPEESLREVCYPNYEREKVGSAVAQDEMYRFDVVEAQGTCTVHTEAPVVQPDPSDPNFPWDPSQPVGPNDPGSGSQTDPSGSGSGSGSDSPPPSQDIPQDQWP</sequence>
<evidence type="ECO:0000256" key="1">
    <source>
        <dbReference type="ARBA" id="ARBA00002624"/>
    </source>
</evidence>
<evidence type="ECO:0000256" key="6">
    <source>
        <dbReference type="ARBA" id="ARBA00022645"/>
    </source>
</evidence>
<evidence type="ECO:0000256" key="18">
    <source>
        <dbReference type="ARBA" id="ARBA00023268"/>
    </source>
</evidence>
<evidence type="ECO:0000256" key="22">
    <source>
        <dbReference type="ARBA" id="ARBA00049902"/>
    </source>
</evidence>
<keyword evidence="7" id="KW-0645">Protease</keyword>
<evidence type="ECO:0000256" key="21">
    <source>
        <dbReference type="ARBA" id="ARBA00044770"/>
    </source>
</evidence>
<evidence type="ECO:0000256" key="24">
    <source>
        <dbReference type="SAM" id="Phobius"/>
    </source>
</evidence>
<evidence type="ECO:0000256" key="16">
    <source>
        <dbReference type="ARBA" id="ARBA00023136"/>
    </source>
</evidence>
<evidence type="ECO:0000313" key="28">
    <source>
        <dbReference type="Proteomes" id="UP000628736"/>
    </source>
</evidence>
<dbReference type="Pfam" id="PF00912">
    <property type="entry name" value="Transgly"/>
    <property type="match status" value="1"/>
</dbReference>
<dbReference type="GO" id="GO:0009252">
    <property type="term" value="P:peptidoglycan biosynthetic process"/>
    <property type="evidence" value="ECO:0007669"/>
    <property type="project" value="UniProtKB-UniPathway"/>
</dbReference>
<dbReference type="GO" id="GO:0009002">
    <property type="term" value="F:serine-type D-Ala-D-Ala carboxypeptidase activity"/>
    <property type="evidence" value="ECO:0007669"/>
    <property type="project" value="UniProtKB-EC"/>
</dbReference>
<dbReference type="AlphaFoldDB" id="A0A8J6JAC8"/>
<comment type="catalytic activity">
    <reaction evidence="20">
        <text>Preferential cleavage: (Ac)2-L-Lys-D-Ala-|-D-Ala. Also transpeptidation of peptidyl-alanyl moieties that are N-acyl substituents of D-alanine.</text>
        <dbReference type="EC" id="3.4.16.4"/>
    </reaction>
</comment>
<organism evidence="27 28">
    <name type="scientific">Flintibacter hominis</name>
    <dbReference type="NCBI Taxonomy" id="2763048"/>
    <lineage>
        <taxon>Bacteria</taxon>
        <taxon>Bacillati</taxon>
        <taxon>Bacillota</taxon>
        <taxon>Clostridia</taxon>
        <taxon>Eubacteriales</taxon>
        <taxon>Flintibacter</taxon>
    </lineage>
</organism>
<protein>
    <recommendedName>
        <fullName evidence="4">Penicillin-binding protein 1A</fullName>
        <ecNumber evidence="21">2.4.99.28</ecNumber>
        <ecNumber evidence="3">3.4.16.4</ecNumber>
    </recommendedName>
</protein>
<dbReference type="SUPFAM" id="SSF53955">
    <property type="entry name" value="Lysozyme-like"/>
    <property type="match status" value="1"/>
</dbReference>
<evidence type="ECO:0000256" key="17">
    <source>
        <dbReference type="ARBA" id="ARBA00023251"/>
    </source>
</evidence>
<evidence type="ECO:0000256" key="12">
    <source>
        <dbReference type="ARBA" id="ARBA00022960"/>
    </source>
</evidence>
<comment type="function">
    <text evidence="1">Cell wall formation. Synthesis of cross-linked peptidoglycan from the lipid intermediates. The enzyme has a penicillin-insensitive transglycosylase N-terminal domain (formation of linear glycan strands) and a penicillin-sensitive transpeptidase C-terminal domain (cross-linking of the peptide subunits).</text>
</comment>
<dbReference type="InterPro" id="IPR023346">
    <property type="entry name" value="Lysozyme-like_dom_sf"/>
</dbReference>
<dbReference type="InterPro" id="IPR050396">
    <property type="entry name" value="Glycosyltr_51/Transpeptidase"/>
</dbReference>
<comment type="caution">
    <text evidence="27">The sequence shown here is derived from an EMBL/GenBank/DDBJ whole genome shotgun (WGS) entry which is preliminary data.</text>
</comment>
<accession>A0A8J6JAC8</accession>
<keyword evidence="10 24" id="KW-0812">Transmembrane</keyword>
<evidence type="ECO:0000256" key="20">
    <source>
        <dbReference type="ARBA" id="ARBA00034000"/>
    </source>
</evidence>
<dbReference type="InterPro" id="IPR012338">
    <property type="entry name" value="Beta-lactam/transpept-like"/>
</dbReference>
<proteinExistence type="predicted"/>
<feature type="compositionally biased region" description="Basic residues" evidence="23">
    <location>
        <begin position="28"/>
        <end position="37"/>
    </location>
</feature>
<comment type="subcellular location">
    <subcellularLocation>
        <location evidence="2">Cell membrane</location>
        <topology evidence="2">Single-pass type II membrane protein</topology>
    </subcellularLocation>
</comment>
<dbReference type="Gene3D" id="3.40.710.10">
    <property type="entry name" value="DD-peptidase/beta-lactamase superfamily"/>
    <property type="match status" value="1"/>
</dbReference>
<keyword evidence="17" id="KW-0046">Antibiotic resistance</keyword>
<keyword evidence="16 24" id="KW-0472">Membrane</keyword>
<dbReference type="UniPathway" id="UPA00219"/>
<dbReference type="GO" id="GO:0071555">
    <property type="term" value="P:cell wall organization"/>
    <property type="evidence" value="ECO:0007669"/>
    <property type="project" value="UniProtKB-KW"/>
</dbReference>
<dbReference type="GO" id="GO:0046677">
    <property type="term" value="P:response to antibiotic"/>
    <property type="evidence" value="ECO:0007669"/>
    <property type="project" value="UniProtKB-KW"/>
</dbReference>
<evidence type="ECO:0000256" key="5">
    <source>
        <dbReference type="ARBA" id="ARBA00022475"/>
    </source>
</evidence>
<evidence type="ECO:0000256" key="19">
    <source>
        <dbReference type="ARBA" id="ARBA00023316"/>
    </source>
</evidence>
<keyword evidence="18" id="KW-0511">Multifunctional enzyme</keyword>
<dbReference type="RefSeq" id="WP_186852825.1">
    <property type="nucleotide sequence ID" value="NZ_JACOPO010000004.1"/>
</dbReference>
<evidence type="ECO:0000259" key="26">
    <source>
        <dbReference type="Pfam" id="PF00912"/>
    </source>
</evidence>
<keyword evidence="19" id="KW-0961">Cell wall biogenesis/degradation</keyword>
<evidence type="ECO:0000256" key="23">
    <source>
        <dbReference type="SAM" id="MobiDB-lite"/>
    </source>
</evidence>
<dbReference type="EMBL" id="JACOPO010000004">
    <property type="protein sequence ID" value="MBC5722837.1"/>
    <property type="molecule type" value="Genomic_DNA"/>
</dbReference>
<dbReference type="PANTHER" id="PTHR32282">
    <property type="entry name" value="BINDING PROTEIN TRANSPEPTIDASE, PUTATIVE-RELATED"/>
    <property type="match status" value="1"/>
</dbReference>
<evidence type="ECO:0000256" key="9">
    <source>
        <dbReference type="ARBA" id="ARBA00022679"/>
    </source>
</evidence>
<gene>
    <name evidence="27" type="ORF">H8S11_08440</name>
</gene>
<reference evidence="27" key="1">
    <citation type="submission" date="2020-08" db="EMBL/GenBank/DDBJ databases">
        <title>Genome public.</title>
        <authorList>
            <person name="Liu C."/>
            <person name="Sun Q."/>
        </authorList>
    </citation>
    <scope>NUCLEOTIDE SEQUENCE</scope>
    <source>
        <strain evidence="27">NSJ-23</strain>
    </source>
</reference>
<evidence type="ECO:0000256" key="15">
    <source>
        <dbReference type="ARBA" id="ARBA00022989"/>
    </source>
</evidence>
<keyword evidence="6" id="KW-0121">Carboxypeptidase</keyword>
<keyword evidence="28" id="KW-1185">Reference proteome</keyword>
<evidence type="ECO:0000256" key="11">
    <source>
        <dbReference type="ARBA" id="ARBA00022801"/>
    </source>
</evidence>
<feature type="compositionally biased region" description="Low complexity" evidence="23">
    <location>
        <begin position="1"/>
        <end position="16"/>
    </location>
</feature>
<evidence type="ECO:0000313" key="27">
    <source>
        <dbReference type="EMBL" id="MBC5722837.1"/>
    </source>
</evidence>
<dbReference type="GO" id="GO:0005886">
    <property type="term" value="C:plasma membrane"/>
    <property type="evidence" value="ECO:0007669"/>
    <property type="project" value="UniProtKB-SubCell"/>
</dbReference>
<dbReference type="InterPro" id="IPR001264">
    <property type="entry name" value="Glyco_trans_51"/>
</dbReference>
<feature type="domain" description="Penicillin-binding protein transpeptidase" evidence="25">
    <location>
        <begin position="395"/>
        <end position="681"/>
    </location>
</feature>
<dbReference type="Pfam" id="PF00905">
    <property type="entry name" value="Transpeptidase"/>
    <property type="match status" value="1"/>
</dbReference>
<feature type="transmembrane region" description="Helical" evidence="24">
    <location>
        <begin position="43"/>
        <end position="69"/>
    </location>
</feature>
<keyword evidence="8" id="KW-0328">Glycosyltransferase</keyword>
<dbReference type="Gene3D" id="1.10.3810.10">
    <property type="entry name" value="Biosynthetic peptidoglycan transglycosylase-like"/>
    <property type="match status" value="1"/>
</dbReference>
<dbReference type="GO" id="GO:0008955">
    <property type="term" value="F:peptidoglycan glycosyltransferase activity"/>
    <property type="evidence" value="ECO:0007669"/>
    <property type="project" value="UniProtKB-EC"/>
</dbReference>
<dbReference type="Proteomes" id="UP000628736">
    <property type="component" value="Unassembled WGS sequence"/>
</dbReference>
<keyword evidence="5" id="KW-1003">Cell membrane</keyword>
<keyword evidence="13" id="KW-0735">Signal-anchor</keyword>
<evidence type="ECO:0000256" key="13">
    <source>
        <dbReference type="ARBA" id="ARBA00022968"/>
    </source>
</evidence>
<keyword evidence="15 24" id="KW-1133">Transmembrane helix</keyword>
<keyword evidence="14" id="KW-0573">Peptidoglycan synthesis</keyword>
<feature type="compositionally biased region" description="Low complexity" evidence="23">
    <location>
        <begin position="853"/>
        <end position="864"/>
    </location>
</feature>
<dbReference type="GO" id="GO:0006508">
    <property type="term" value="P:proteolysis"/>
    <property type="evidence" value="ECO:0007669"/>
    <property type="project" value="UniProtKB-KW"/>
</dbReference>
<evidence type="ECO:0000256" key="10">
    <source>
        <dbReference type="ARBA" id="ARBA00022692"/>
    </source>
</evidence>
<evidence type="ECO:0000256" key="8">
    <source>
        <dbReference type="ARBA" id="ARBA00022676"/>
    </source>
</evidence>
<dbReference type="InterPro" id="IPR001460">
    <property type="entry name" value="PCN-bd_Tpept"/>
</dbReference>
<evidence type="ECO:0000256" key="14">
    <source>
        <dbReference type="ARBA" id="ARBA00022984"/>
    </source>
</evidence>
<keyword evidence="9" id="KW-0808">Transferase</keyword>
<name>A0A8J6JAC8_9FIRM</name>
<dbReference type="GO" id="GO:0030288">
    <property type="term" value="C:outer membrane-bounded periplasmic space"/>
    <property type="evidence" value="ECO:0007669"/>
    <property type="project" value="TreeGrafter"/>
</dbReference>